<sequence>VSILNPGHHFLHSISQLSITEVGTIIRCGPQFPFSQARCANNAIVCIVLPRPISLSFIHRDKPIQSYVLILAKRVFQKKRYFSDNLKIHTV</sequence>
<protein>
    <submittedName>
        <fullName evidence="1">Uncharacterized protein</fullName>
    </submittedName>
</protein>
<organism evidence="1 2">
    <name type="scientific">Mycetomoellerius zeteki</name>
    <dbReference type="NCBI Taxonomy" id="64791"/>
    <lineage>
        <taxon>Eukaryota</taxon>
        <taxon>Metazoa</taxon>
        <taxon>Ecdysozoa</taxon>
        <taxon>Arthropoda</taxon>
        <taxon>Hexapoda</taxon>
        <taxon>Insecta</taxon>
        <taxon>Pterygota</taxon>
        <taxon>Neoptera</taxon>
        <taxon>Endopterygota</taxon>
        <taxon>Hymenoptera</taxon>
        <taxon>Apocrita</taxon>
        <taxon>Aculeata</taxon>
        <taxon>Formicoidea</taxon>
        <taxon>Formicidae</taxon>
        <taxon>Myrmicinae</taxon>
        <taxon>Mycetomoellerius</taxon>
    </lineage>
</organism>
<accession>A0A151WHW5</accession>
<dbReference type="EMBL" id="KQ983106">
    <property type="protein sequence ID" value="KYQ47422.1"/>
    <property type="molecule type" value="Genomic_DNA"/>
</dbReference>
<gene>
    <name evidence="1" type="ORF">ALC60_13543</name>
</gene>
<evidence type="ECO:0000313" key="1">
    <source>
        <dbReference type="EMBL" id="KYQ47422.1"/>
    </source>
</evidence>
<keyword evidence="2" id="KW-1185">Reference proteome</keyword>
<name>A0A151WHW5_9HYME</name>
<reference evidence="1 2" key="1">
    <citation type="submission" date="2015-09" db="EMBL/GenBank/DDBJ databases">
        <title>Trachymyrmex zeteki WGS genome.</title>
        <authorList>
            <person name="Nygaard S."/>
            <person name="Hu H."/>
            <person name="Boomsma J."/>
            <person name="Zhang G."/>
        </authorList>
    </citation>
    <scope>NUCLEOTIDE SEQUENCE [LARGE SCALE GENOMIC DNA]</scope>
    <source>
        <strain evidence="1">Tzet28-1</strain>
        <tissue evidence="1">Whole body</tissue>
    </source>
</reference>
<feature type="non-terminal residue" evidence="1">
    <location>
        <position position="1"/>
    </location>
</feature>
<dbReference type="AlphaFoldDB" id="A0A151WHW5"/>
<dbReference type="Proteomes" id="UP000075809">
    <property type="component" value="Unassembled WGS sequence"/>
</dbReference>
<evidence type="ECO:0000313" key="2">
    <source>
        <dbReference type="Proteomes" id="UP000075809"/>
    </source>
</evidence>
<proteinExistence type="predicted"/>